<feature type="non-terminal residue" evidence="2">
    <location>
        <position position="1"/>
    </location>
</feature>
<sequence length="101" mass="11399">VIFKQIPTLGQVIDRLNDQKKWIISKVSYGPGLMCATFLEDEQNDQRKKQLITDIAEEIDGKKLAKGTNVLCLDTSFVVEGANPDDEETFLPVYVKFPPLE</sequence>
<dbReference type="EMBL" id="SNRW01034572">
    <property type="protein sequence ID" value="KAA6355468.1"/>
    <property type="molecule type" value="Genomic_DNA"/>
</dbReference>
<dbReference type="Pfam" id="PF09358">
    <property type="entry name" value="E1_UFD"/>
    <property type="match status" value="1"/>
</dbReference>
<protein>
    <recommendedName>
        <fullName evidence="1">Ubiquitin-activating enzyme E1 C-terminal domain-containing protein</fullName>
    </recommendedName>
</protein>
<dbReference type="InterPro" id="IPR018965">
    <property type="entry name" value="Ub-activating_enz_E1_C"/>
</dbReference>
<evidence type="ECO:0000313" key="2">
    <source>
        <dbReference type="EMBL" id="KAA6355468.1"/>
    </source>
</evidence>
<proteinExistence type="predicted"/>
<gene>
    <name evidence="2" type="ORF">EZS28_049004</name>
</gene>
<dbReference type="OrthoDB" id="10252231at2759"/>
<evidence type="ECO:0000259" key="1">
    <source>
        <dbReference type="Pfam" id="PF09358"/>
    </source>
</evidence>
<reference evidence="2 3" key="1">
    <citation type="submission" date="2019-03" db="EMBL/GenBank/DDBJ databases">
        <title>Single cell metagenomics reveals metabolic interactions within the superorganism composed of flagellate Streblomastix strix and complex community of Bacteroidetes bacteria on its surface.</title>
        <authorList>
            <person name="Treitli S.C."/>
            <person name="Kolisko M."/>
            <person name="Husnik F."/>
            <person name="Keeling P."/>
            <person name="Hampl V."/>
        </authorList>
    </citation>
    <scope>NUCLEOTIDE SEQUENCE [LARGE SCALE GENOMIC DNA]</scope>
    <source>
        <strain evidence="2">ST1C</strain>
    </source>
</reference>
<feature type="domain" description="Ubiquitin-activating enzyme E1 C-terminal" evidence="1">
    <location>
        <begin position="6"/>
        <end position="78"/>
    </location>
</feature>
<evidence type="ECO:0000313" key="3">
    <source>
        <dbReference type="Proteomes" id="UP000324800"/>
    </source>
</evidence>
<dbReference type="AlphaFoldDB" id="A0A5J4TB31"/>
<organism evidence="2 3">
    <name type="scientific">Streblomastix strix</name>
    <dbReference type="NCBI Taxonomy" id="222440"/>
    <lineage>
        <taxon>Eukaryota</taxon>
        <taxon>Metamonada</taxon>
        <taxon>Preaxostyla</taxon>
        <taxon>Oxymonadida</taxon>
        <taxon>Streblomastigidae</taxon>
        <taxon>Streblomastix</taxon>
    </lineage>
</organism>
<dbReference type="InterPro" id="IPR038252">
    <property type="entry name" value="UBA_E1_C_sf"/>
</dbReference>
<dbReference type="Gene3D" id="3.10.290.60">
    <property type="entry name" value="Ubiquitin-activating enzyme E1, UFD domain"/>
    <property type="match status" value="1"/>
</dbReference>
<dbReference type="Proteomes" id="UP000324800">
    <property type="component" value="Unassembled WGS sequence"/>
</dbReference>
<comment type="caution">
    <text evidence="2">The sequence shown here is derived from an EMBL/GenBank/DDBJ whole genome shotgun (WGS) entry which is preliminary data.</text>
</comment>
<accession>A0A5J4TB31</accession>
<name>A0A5J4TB31_9EUKA</name>